<dbReference type="InterPro" id="IPR009000">
    <property type="entry name" value="Transl_B-barrel_sf"/>
</dbReference>
<dbReference type="GO" id="GO:0042256">
    <property type="term" value="P:cytosolic ribosome assembly"/>
    <property type="evidence" value="ECO:0007669"/>
    <property type="project" value="UniProtKB-ARBA"/>
</dbReference>
<evidence type="ECO:0000259" key="6">
    <source>
        <dbReference type="PROSITE" id="PS51722"/>
    </source>
</evidence>
<dbReference type="SUPFAM" id="SSF54980">
    <property type="entry name" value="EF-G C-terminal domain-like"/>
    <property type="match status" value="2"/>
</dbReference>
<evidence type="ECO:0000256" key="4">
    <source>
        <dbReference type="ARBA" id="ARBA00023134"/>
    </source>
</evidence>
<dbReference type="Proteomes" id="UP000035642">
    <property type="component" value="Unassembled WGS sequence"/>
</dbReference>
<dbReference type="Gene3D" id="3.40.50.300">
    <property type="entry name" value="P-loop containing nucleotide triphosphate hydrolases"/>
    <property type="match status" value="1"/>
</dbReference>
<dbReference type="AlphaFoldDB" id="A0A0K0CZY3"/>
<dbReference type="GO" id="GO:0043022">
    <property type="term" value="F:ribosome binding"/>
    <property type="evidence" value="ECO:0007669"/>
    <property type="project" value="TreeGrafter"/>
</dbReference>
<dbReference type="Gene3D" id="3.30.230.10">
    <property type="match status" value="1"/>
</dbReference>
<dbReference type="InterPro" id="IPR000795">
    <property type="entry name" value="T_Tr_GTP-bd_dom"/>
</dbReference>
<dbReference type="FunFam" id="3.40.50.300:FF:001718">
    <property type="entry name" value="Elongation factor Tu, putative"/>
    <property type="match status" value="1"/>
</dbReference>
<dbReference type="InterPro" id="IPR000640">
    <property type="entry name" value="EFG_V-like"/>
</dbReference>
<dbReference type="Pfam" id="PF00679">
    <property type="entry name" value="EFG_C"/>
    <property type="match status" value="1"/>
</dbReference>
<dbReference type="GO" id="GO:0005525">
    <property type="term" value="F:GTP binding"/>
    <property type="evidence" value="ECO:0007669"/>
    <property type="project" value="UniProtKB-KW"/>
</dbReference>
<dbReference type="GO" id="GO:0003924">
    <property type="term" value="F:GTPase activity"/>
    <property type="evidence" value="ECO:0007669"/>
    <property type="project" value="InterPro"/>
</dbReference>
<keyword evidence="2" id="KW-0547">Nucleotide-binding</keyword>
<keyword evidence="3" id="KW-0378">Hydrolase</keyword>
<dbReference type="CDD" id="cd04096">
    <property type="entry name" value="eEF2_snRNP_like_C"/>
    <property type="match status" value="1"/>
</dbReference>
<dbReference type="SUPFAM" id="SSF50447">
    <property type="entry name" value="Translation proteins"/>
    <property type="match status" value="1"/>
</dbReference>
<organism evidence="7 8">
    <name type="scientific">Angiostrongylus cantonensis</name>
    <name type="common">Rat lungworm</name>
    <dbReference type="NCBI Taxonomy" id="6313"/>
    <lineage>
        <taxon>Eukaryota</taxon>
        <taxon>Metazoa</taxon>
        <taxon>Ecdysozoa</taxon>
        <taxon>Nematoda</taxon>
        <taxon>Chromadorea</taxon>
        <taxon>Rhabditida</taxon>
        <taxon>Rhabditina</taxon>
        <taxon>Rhabditomorpha</taxon>
        <taxon>Strongyloidea</taxon>
        <taxon>Metastrongylidae</taxon>
        <taxon>Angiostrongylus</taxon>
    </lineage>
</organism>
<proteinExistence type="predicted"/>
<dbReference type="GO" id="GO:1990904">
    <property type="term" value="C:ribonucleoprotein complex"/>
    <property type="evidence" value="ECO:0007669"/>
    <property type="project" value="TreeGrafter"/>
</dbReference>
<dbReference type="NCBIfam" id="TIGR00231">
    <property type="entry name" value="small_GTP"/>
    <property type="match status" value="1"/>
</dbReference>
<dbReference type="InterPro" id="IPR005225">
    <property type="entry name" value="Small_GTP-bd"/>
</dbReference>
<dbReference type="WBParaSite" id="ACAC_0000333601-mRNA-1">
    <property type="protein sequence ID" value="ACAC_0000333601-mRNA-1"/>
    <property type="gene ID" value="ACAC_0000333601"/>
</dbReference>
<keyword evidence="1" id="KW-0690">Ribosome biogenesis</keyword>
<dbReference type="Gene3D" id="2.40.30.10">
    <property type="entry name" value="Translation factors"/>
    <property type="match status" value="1"/>
</dbReference>
<evidence type="ECO:0000256" key="1">
    <source>
        <dbReference type="ARBA" id="ARBA00022517"/>
    </source>
</evidence>
<dbReference type="PANTHER" id="PTHR42908">
    <property type="entry name" value="TRANSLATION ELONGATION FACTOR-RELATED"/>
    <property type="match status" value="1"/>
</dbReference>
<evidence type="ECO:0000256" key="3">
    <source>
        <dbReference type="ARBA" id="ARBA00022801"/>
    </source>
</evidence>
<name>A0A0K0CZY3_ANGCA</name>
<dbReference type="SMART" id="SM00838">
    <property type="entry name" value="EFG_C"/>
    <property type="match status" value="1"/>
</dbReference>
<feature type="domain" description="Tr-type G" evidence="6">
    <location>
        <begin position="18"/>
        <end position="203"/>
    </location>
</feature>
<accession>A0A0K0CZY3</accession>
<dbReference type="InterPro" id="IPR020568">
    <property type="entry name" value="Ribosomal_Su5_D2-typ_SF"/>
</dbReference>
<dbReference type="PANTHER" id="PTHR42908:SF3">
    <property type="entry name" value="ELONGATION FACTOR-LIKE GTPASE 1"/>
    <property type="match status" value="1"/>
</dbReference>
<dbReference type="Pfam" id="PF00009">
    <property type="entry name" value="GTP_EFTU"/>
    <property type="match status" value="1"/>
</dbReference>
<keyword evidence="4" id="KW-0342">GTP-binding</keyword>
<dbReference type="FunFam" id="3.30.70.870:FF:000002">
    <property type="entry name" value="Translation elongation factor 2"/>
    <property type="match status" value="1"/>
</dbReference>
<dbReference type="SUPFAM" id="SSF52540">
    <property type="entry name" value="P-loop containing nucleoside triphosphate hydrolases"/>
    <property type="match status" value="1"/>
</dbReference>
<dbReference type="STRING" id="6313.A0A0K0CZY3"/>
<dbReference type="PRINTS" id="PR00315">
    <property type="entry name" value="ELONGATNFCT"/>
</dbReference>
<dbReference type="Pfam" id="PF25118">
    <property type="entry name" value="EFL1"/>
    <property type="match status" value="1"/>
</dbReference>
<reference evidence="8" key="2">
    <citation type="submission" date="2017-02" db="UniProtKB">
        <authorList>
            <consortium name="WormBaseParasite"/>
        </authorList>
    </citation>
    <scope>IDENTIFICATION</scope>
</reference>
<dbReference type="CDD" id="cd01681">
    <property type="entry name" value="aeEF2_snRNP_like_IV"/>
    <property type="match status" value="1"/>
</dbReference>
<dbReference type="InterPro" id="IPR035647">
    <property type="entry name" value="EFG_III/V"/>
</dbReference>
<evidence type="ECO:0000256" key="5">
    <source>
        <dbReference type="ARBA" id="ARBA00081809"/>
    </source>
</evidence>
<dbReference type="FunFam" id="3.30.70.240:FF:000006">
    <property type="entry name" value="Elongation factor like GTPase 1"/>
    <property type="match status" value="1"/>
</dbReference>
<evidence type="ECO:0000313" key="7">
    <source>
        <dbReference type="Proteomes" id="UP000035642"/>
    </source>
</evidence>
<evidence type="ECO:0000256" key="2">
    <source>
        <dbReference type="ARBA" id="ARBA00022741"/>
    </source>
</evidence>
<dbReference type="InterPro" id="IPR027417">
    <property type="entry name" value="P-loop_NTPase"/>
</dbReference>
<dbReference type="PROSITE" id="PS51722">
    <property type="entry name" value="G_TR_2"/>
    <property type="match status" value="1"/>
</dbReference>
<dbReference type="InterPro" id="IPR014721">
    <property type="entry name" value="Ribsml_uS5_D2-typ_fold_subgr"/>
</dbReference>
<dbReference type="GO" id="GO:0005829">
    <property type="term" value="C:cytosol"/>
    <property type="evidence" value="ECO:0007669"/>
    <property type="project" value="TreeGrafter"/>
</dbReference>
<dbReference type="InterPro" id="IPR056752">
    <property type="entry name" value="EFL1"/>
</dbReference>
<protein>
    <recommendedName>
        <fullName evidence="5">Elongation factor-like 1</fullName>
    </recommendedName>
</protein>
<keyword evidence="7" id="KW-1185">Reference proteome</keyword>
<dbReference type="Gene3D" id="3.30.70.240">
    <property type="match status" value="1"/>
</dbReference>
<evidence type="ECO:0000313" key="8">
    <source>
        <dbReference type="WBParaSite" id="ACAC_0000333601-mRNA-1"/>
    </source>
</evidence>
<dbReference type="SUPFAM" id="SSF54211">
    <property type="entry name" value="Ribosomal protein S5 domain 2-like"/>
    <property type="match status" value="1"/>
</dbReference>
<dbReference type="Gene3D" id="3.30.70.870">
    <property type="entry name" value="Elongation Factor G (Translational Gtpase), domain 3"/>
    <property type="match status" value="1"/>
</dbReference>
<reference evidence="7" key="1">
    <citation type="submission" date="2012-09" db="EMBL/GenBank/DDBJ databases">
        <authorList>
            <person name="Martin A.A."/>
        </authorList>
    </citation>
    <scope>NUCLEOTIDE SEQUENCE</scope>
</reference>
<sequence>MASLMEILVDAMGTKSPEEIRNVCLIAHVDHGKTSFADSLLSTNAIISARMAGKLRFLDSREDEQTRGITMKTSGMSLLYGPMLVNLMDSPGHVDFSSEVSATLLLSDIALLLVDVVEGVCSQTQALLRQSVMYGQTVILVINKLDRLRVELKMETKEAYAHIVHLLEAINSCVSQVVQCLALEDDSVESIEDLEASLHFSPTKGNVIFSSAIHGYAFGLEDFAAIYSEKLKIPKTELMEVLFGDFYISGGKIKSDAASRGRTPLFVQLVLEPLWALHDCGLVTSDLPKLLQLIGKIGLRIKSSRTPDAFDEAMRTWLPVSQACFRYQSSTEKPDTGMLPNRWPVNSGLTVALVVKFIAIEGQKFSVCRIFSGQVTVGEQLYVIGRRVNDSPAPKVTVDSVCALHGRDLIPLKVATAGVICAIKAQGLIQNATLCSEAVNEGLDVGMKYGEPLVRVSVSTVNLEDMERLRDGLKSLSILDSSLRVLELDNGELAMVTAGEVHLQKCLKDLEDLGFRDLEVEFIFVPFLETVVADTNLTLAQIQDQVTECRLRDSSLHIRLRVVPLPDEVVTLLEESADLLSIIKRGNSEETCLADFKSTLLSSCEKHLPQVRGSWWYRKSSSDIADMVDKIWSFGPDRARANILFNAVPNYERKSIWDKCEFGIRPLDQAMVAGFELFVSAGPLCHEVMRGVAVVVEEWTVDEEDIAVAGQLMTAMRSTCQAGAKKVSLRLVAAMYRCMVTTAVQALGKVHSVLGQRKGKVLNEDVNEATGQYEVTALIPVIETFSFCDHLRKSTSGMASAQLEFSHWQLIDEDPYWQPTTLEEMEEYGVKGDSPNHARGYMDAIRRRKGLPTDDVIVVSAEKQRNLKKNK</sequence>